<accession>A0ABS7CI06</accession>
<sequence length="81" mass="9319">MPPGKNGCRRPLTVKPGFFPQKYKQSMMKSYTFLYFKSIARLLPRMLANDSKSRVRQGFFACPHFNSILANNPGKANIYML</sequence>
<keyword evidence="2" id="KW-1185">Reference proteome</keyword>
<evidence type="ECO:0000313" key="1">
    <source>
        <dbReference type="EMBL" id="MBW7460558.1"/>
    </source>
</evidence>
<organism evidence="1 2">
    <name type="scientific">Paenibacillus sepulcri</name>
    <dbReference type="NCBI Taxonomy" id="359917"/>
    <lineage>
        <taxon>Bacteria</taxon>
        <taxon>Bacillati</taxon>
        <taxon>Bacillota</taxon>
        <taxon>Bacilli</taxon>
        <taxon>Bacillales</taxon>
        <taxon>Paenibacillaceae</taxon>
        <taxon>Paenibacillus</taxon>
    </lineage>
</organism>
<reference evidence="1 2" key="1">
    <citation type="submission" date="2021-07" db="EMBL/GenBank/DDBJ databases">
        <title>Paenibacillus radiodurans sp. nov., isolated from the southeastern edge of Tengger Desert.</title>
        <authorList>
            <person name="Zhang G."/>
        </authorList>
    </citation>
    <scope>NUCLEOTIDE SEQUENCE [LARGE SCALE GENOMIC DNA]</scope>
    <source>
        <strain evidence="1 2">CCM 7311</strain>
    </source>
</reference>
<protein>
    <submittedName>
        <fullName evidence="1">Uncharacterized protein</fullName>
    </submittedName>
</protein>
<dbReference type="EMBL" id="JAHZIK010002303">
    <property type="protein sequence ID" value="MBW7460558.1"/>
    <property type="molecule type" value="Genomic_DNA"/>
</dbReference>
<gene>
    <name evidence="1" type="ORF">K0U00_41490</name>
</gene>
<comment type="caution">
    <text evidence="1">The sequence shown here is derived from an EMBL/GenBank/DDBJ whole genome shotgun (WGS) entry which is preliminary data.</text>
</comment>
<evidence type="ECO:0000313" key="2">
    <source>
        <dbReference type="Proteomes" id="UP001519887"/>
    </source>
</evidence>
<dbReference type="Proteomes" id="UP001519887">
    <property type="component" value="Unassembled WGS sequence"/>
</dbReference>
<name>A0ABS7CI06_9BACL</name>
<proteinExistence type="predicted"/>